<dbReference type="SUPFAM" id="SSF46894">
    <property type="entry name" value="C-terminal effector domain of the bipartite response regulators"/>
    <property type="match status" value="1"/>
</dbReference>
<evidence type="ECO:0000259" key="1">
    <source>
        <dbReference type="PROSITE" id="PS50043"/>
    </source>
</evidence>
<sequence>MKYMDYKIIRKKHQTWGIIMDLIHVPVNTNALSEGRDVREDAKENSLLLKSANENKFSKYSIDDYLVIMDKRALDRECLAQALTTHHIGLKVKTCGSLQEWQASDKHVPGLRAVLINTGNRNLDDDELSTEICELVAAFHNIAVVVVADHDDLTSVLRALELGVQGYIPTTVGVEICMQAIELAIAGGKFVPASSVLALRKLVGGRSDEFRHITTSFTARQSAVAEGLRRGKANKIIAYELNLCESTVKVHIRNIMKKLGATNRTEVAYKISDMIPRESRL</sequence>
<dbReference type="InterPro" id="IPR000792">
    <property type="entry name" value="Tscrpt_reg_LuxR_C"/>
</dbReference>
<protein>
    <submittedName>
        <fullName evidence="2">DNA-binding NarL/FixJ family response regulator</fullName>
    </submittedName>
</protein>
<gene>
    <name evidence="2" type="ORF">FHW16_002624</name>
</gene>
<accession>A0A839EN91</accession>
<dbReference type="PANTHER" id="PTHR45566:SF1">
    <property type="entry name" value="HTH-TYPE TRANSCRIPTIONAL REGULATOR YHJB-RELATED"/>
    <property type="match status" value="1"/>
</dbReference>
<dbReference type="PRINTS" id="PR00038">
    <property type="entry name" value="HTHLUXR"/>
</dbReference>
<organism evidence="2 3">
    <name type="scientific">Phyllobacterium myrsinacearum</name>
    <dbReference type="NCBI Taxonomy" id="28101"/>
    <lineage>
        <taxon>Bacteria</taxon>
        <taxon>Pseudomonadati</taxon>
        <taxon>Pseudomonadota</taxon>
        <taxon>Alphaproteobacteria</taxon>
        <taxon>Hyphomicrobiales</taxon>
        <taxon>Phyllobacteriaceae</taxon>
        <taxon>Phyllobacterium</taxon>
    </lineage>
</organism>
<dbReference type="GO" id="GO:0006355">
    <property type="term" value="P:regulation of DNA-templated transcription"/>
    <property type="evidence" value="ECO:0007669"/>
    <property type="project" value="InterPro"/>
</dbReference>
<proteinExistence type="predicted"/>
<dbReference type="PANTHER" id="PTHR45566">
    <property type="entry name" value="HTH-TYPE TRANSCRIPTIONAL REGULATOR YHJB-RELATED"/>
    <property type="match status" value="1"/>
</dbReference>
<evidence type="ECO:0000313" key="3">
    <source>
        <dbReference type="Proteomes" id="UP000549052"/>
    </source>
</evidence>
<keyword evidence="2" id="KW-0238">DNA-binding</keyword>
<evidence type="ECO:0000313" key="2">
    <source>
        <dbReference type="EMBL" id="MBA8878906.1"/>
    </source>
</evidence>
<dbReference type="InterPro" id="IPR011006">
    <property type="entry name" value="CheY-like_superfamily"/>
</dbReference>
<dbReference type="SUPFAM" id="SSF52172">
    <property type="entry name" value="CheY-like"/>
    <property type="match status" value="1"/>
</dbReference>
<dbReference type="InterPro" id="IPR051015">
    <property type="entry name" value="EvgA-like"/>
</dbReference>
<feature type="domain" description="HTH luxR-type" evidence="1">
    <location>
        <begin position="214"/>
        <end position="275"/>
    </location>
</feature>
<dbReference type="Pfam" id="PF00196">
    <property type="entry name" value="GerE"/>
    <property type="match status" value="1"/>
</dbReference>
<name>A0A839EN91_9HYPH</name>
<dbReference type="InterPro" id="IPR016032">
    <property type="entry name" value="Sig_transdc_resp-reg_C-effctor"/>
</dbReference>
<dbReference type="AlphaFoldDB" id="A0A839EN91"/>
<dbReference type="RefSeq" id="WP_246711745.1">
    <property type="nucleotide sequence ID" value="NZ_JACGXN010000003.1"/>
</dbReference>
<dbReference type="GO" id="GO:0003677">
    <property type="term" value="F:DNA binding"/>
    <property type="evidence" value="ECO:0007669"/>
    <property type="project" value="UniProtKB-KW"/>
</dbReference>
<dbReference type="PROSITE" id="PS50043">
    <property type="entry name" value="HTH_LUXR_2"/>
    <property type="match status" value="1"/>
</dbReference>
<dbReference type="SMART" id="SM00421">
    <property type="entry name" value="HTH_LUXR"/>
    <property type="match status" value="1"/>
</dbReference>
<dbReference type="PROSITE" id="PS00622">
    <property type="entry name" value="HTH_LUXR_1"/>
    <property type="match status" value="1"/>
</dbReference>
<dbReference type="CDD" id="cd06170">
    <property type="entry name" value="LuxR_C_like"/>
    <property type="match status" value="1"/>
</dbReference>
<dbReference type="Proteomes" id="UP000549052">
    <property type="component" value="Unassembled WGS sequence"/>
</dbReference>
<keyword evidence="3" id="KW-1185">Reference proteome</keyword>
<reference evidence="2 3" key="1">
    <citation type="submission" date="2020-07" db="EMBL/GenBank/DDBJ databases">
        <title>Genomic Encyclopedia of Type Strains, Phase IV (KMG-V): Genome sequencing to study the core and pangenomes of soil and plant-associated prokaryotes.</title>
        <authorList>
            <person name="Whitman W."/>
        </authorList>
    </citation>
    <scope>NUCLEOTIDE SEQUENCE [LARGE SCALE GENOMIC DNA]</scope>
    <source>
        <strain evidence="2 3">AN3</strain>
    </source>
</reference>
<comment type="caution">
    <text evidence="2">The sequence shown here is derived from an EMBL/GenBank/DDBJ whole genome shotgun (WGS) entry which is preliminary data.</text>
</comment>
<dbReference type="Gene3D" id="3.40.50.2300">
    <property type="match status" value="1"/>
</dbReference>
<dbReference type="EMBL" id="JACGXN010000003">
    <property type="protein sequence ID" value="MBA8878906.1"/>
    <property type="molecule type" value="Genomic_DNA"/>
</dbReference>